<feature type="region of interest" description="Disordered" evidence="4">
    <location>
        <begin position="45"/>
        <end position="79"/>
    </location>
</feature>
<sequence>MSMSSSKQADAVTLQPDTQDADCQETLVSCRIKSQIWNCQESAAKSAFKDEKKVRNAAEDKQHLQTDAVEPEQEKDVEMEQEKAQSIRRDDEEYNVNFSSVSPHDSNFDLLQMNTDSDFSVPMSSPHCRDFVRSFDTRLMSGPLASPSLSSCGSSALCSPSRFFKSPLRTSIQTLKTPPCRELTPIRLATPKRLSDTIDLLCQQEEKKTRPTTSEDGMVAAATLVDIELKQGNPRENVMSTRARLRKESTVAAPPRTPTLSAKQQLLSCCQKGVVDRTKDVKEREIARDVPKTPARTSSKAYTSALILDADDVQCVPSELMTSSSENDSFFSFVSLLSPLMPADEFEDILMPAKLSPLVPLSYDLPRPLSPYPKQEPSDDRGLSSTTHAYNGTTSIIQTPKKKSSRKRRHSSTQSLAGGGICVHGSASRLISPRFFTEPFPNIQAFTNATPGQDERSKLGSHSVMKIKLHTSFGSFSSMLDSHPTRKIQTINNSLKRNKYIRRRKGQEERLQTSFSSNVQRKLLQTPVKSSDSPRTIARSPLHPWNGQTSQASVLKAHTPQKSGAIQQTTKVAADEALAYSPVARRQISATDPVPAPVTPVGNKKKRKTSQCVSMPSSVANIVGVKMRKSVLNVREAAVLAATPTKQIKQEVTTSPGKHNMLTPRTMIACDTNDMASFESSVLQTPAHVGLFTSLTTSLQSTSKAVLGAPSMVMPSQVSKKASCNCKKSKCLKLYCECFRLGEYCDESCNCHDCANTTKTEAVRQQAIASRLEKNPNAFKPKIGATPAAVTSTSENAHRLSVGTSSSSHVSIGSLMSPPGQTSFQQQQRILGAGVATIKMHKHGCHCKKSACQKKYCECFQAGVRCGDNCRCIECKNQISCVAHGNGVAIAESALGGAPTRIANELDETFVSPVLQGVRQRMRIDRETWRENFSSPFKSSPKRKRDRTEWSQSKLLASRNAGVTGARVRTVPFASESTPPVKSQSGARQSRGILSPIRGQCDEQRGGNSKATDTLMSPKERELQQHHCADRIDDKTVGKAALSAVVRSSSPGIERVFVLPLFGSKLVPLENGVSAKIFCFLTNADLHNASLVNHLWNQVALGDTVWDHANYISTKVNAAAGRCSPKKTTGGSDDARI</sequence>
<feature type="domain" description="CRC" evidence="5">
    <location>
        <begin position="720"/>
        <end position="880"/>
    </location>
</feature>
<dbReference type="PANTHER" id="PTHR12446:SF34">
    <property type="entry name" value="PROTEIN LIN-54 HOMOLOG"/>
    <property type="match status" value="1"/>
</dbReference>
<dbReference type="AlphaFoldDB" id="A0AAU9L295"/>
<evidence type="ECO:0000259" key="5">
    <source>
        <dbReference type="PROSITE" id="PS51634"/>
    </source>
</evidence>
<feature type="compositionally biased region" description="Polar residues" evidence="4">
    <location>
        <begin position="1006"/>
        <end position="1015"/>
    </location>
</feature>
<evidence type="ECO:0000313" key="7">
    <source>
        <dbReference type="Proteomes" id="UP001160483"/>
    </source>
</evidence>
<feature type="compositionally biased region" description="Basic and acidic residues" evidence="4">
    <location>
        <begin position="47"/>
        <end position="64"/>
    </location>
</feature>
<feature type="region of interest" description="Disordered" evidence="4">
    <location>
        <begin position="971"/>
        <end position="1024"/>
    </location>
</feature>
<comment type="subcellular location">
    <subcellularLocation>
        <location evidence="1">Nucleus</location>
    </subcellularLocation>
</comment>
<dbReference type="InterPro" id="IPR036047">
    <property type="entry name" value="F-box-like_dom_sf"/>
</dbReference>
<dbReference type="InterPro" id="IPR028307">
    <property type="entry name" value="Lin-54_fam"/>
</dbReference>
<dbReference type="GO" id="GO:0006355">
    <property type="term" value="P:regulation of DNA-templated transcription"/>
    <property type="evidence" value="ECO:0007669"/>
    <property type="project" value="TreeGrafter"/>
</dbReference>
<evidence type="ECO:0000256" key="1">
    <source>
        <dbReference type="ARBA" id="ARBA00004123"/>
    </source>
</evidence>
<dbReference type="InterPro" id="IPR033467">
    <property type="entry name" value="Tesmin/TSO1-like_CXC"/>
</dbReference>
<feature type="region of interest" description="Disordered" evidence="4">
    <location>
        <begin position="525"/>
        <end position="546"/>
    </location>
</feature>
<evidence type="ECO:0000256" key="4">
    <source>
        <dbReference type="SAM" id="MobiDB-lite"/>
    </source>
</evidence>
<accession>A0AAU9L295</accession>
<proteinExistence type="inferred from homology"/>
<dbReference type="GO" id="GO:0005634">
    <property type="term" value="C:nucleus"/>
    <property type="evidence" value="ECO:0007669"/>
    <property type="project" value="UniProtKB-SubCell"/>
</dbReference>
<dbReference type="PANTHER" id="PTHR12446">
    <property type="entry name" value="TESMIN/TSO1-RELATED"/>
    <property type="match status" value="1"/>
</dbReference>
<feature type="region of interest" description="Disordered" evidence="4">
    <location>
        <begin position="369"/>
        <end position="418"/>
    </location>
</feature>
<dbReference type="SMART" id="SM01114">
    <property type="entry name" value="CXC"/>
    <property type="match status" value="2"/>
</dbReference>
<dbReference type="PROSITE" id="PS51634">
    <property type="entry name" value="CRC"/>
    <property type="match status" value="1"/>
</dbReference>
<feature type="region of interest" description="Disordered" evidence="4">
    <location>
        <begin position="592"/>
        <end position="613"/>
    </location>
</feature>
<dbReference type="Pfam" id="PF03638">
    <property type="entry name" value="TCR"/>
    <property type="match status" value="2"/>
</dbReference>
<comment type="caution">
    <text evidence="6">The sequence shown here is derived from an EMBL/GenBank/DDBJ whole genome shotgun (WGS) entry which is preliminary data.</text>
</comment>
<evidence type="ECO:0000256" key="2">
    <source>
        <dbReference type="ARBA" id="ARBA00007267"/>
    </source>
</evidence>
<feature type="compositionally biased region" description="Basic residues" evidence="4">
    <location>
        <begin position="400"/>
        <end position="411"/>
    </location>
</feature>
<evidence type="ECO:0000256" key="3">
    <source>
        <dbReference type="ARBA" id="ARBA00023242"/>
    </source>
</evidence>
<feature type="compositionally biased region" description="Polar residues" evidence="4">
    <location>
        <begin position="975"/>
        <end position="988"/>
    </location>
</feature>
<evidence type="ECO:0000313" key="6">
    <source>
        <dbReference type="EMBL" id="CAH0477946.1"/>
    </source>
</evidence>
<keyword evidence="3" id="KW-0539">Nucleus</keyword>
<reference evidence="6" key="1">
    <citation type="submission" date="2021-11" db="EMBL/GenBank/DDBJ databases">
        <authorList>
            <person name="Islam A."/>
            <person name="Islam S."/>
            <person name="Flora M.S."/>
            <person name="Rahman M."/>
            <person name="Ziaur R.M."/>
            <person name="Epstein J.H."/>
            <person name="Hassan M."/>
            <person name="Klassen M."/>
            <person name="Woodard K."/>
            <person name="Webb A."/>
            <person name="Webby R.J."/>
            <person name="El Zowalaty M.E."/>
        </authorList>
    </citation>
    <scope>NUCLEOTIDE SEQUENCE</scope>
    <source>
        <strain evidence="6">Pbs3</strain>
    </source>
</reference>
<organism evidence="6 7">
    <name type="scientific">Peronospora belbahrii</name>
    <dbReference type="NCBI Taxonomy" id="622444"/>
    <lineage>
        <taxon>Eukaryota</taxon>
        <taxon>Sar</taxon>
        <taxon>Stramenopiles</taxon>
        <taxon>Oomycota</taxon>
        <taxon>Peronosporomycetes</taxon>
        <taxon>Peronosporales</taxon>
        <taxon>Peronosporaceae</taxon>
        <taxon>Peronospora</taxon>
    </lineage>
</organism>
<dbReference type="EMBL" id="CAKKTJ010000204">
    <property type="protein sequence ID" value="CAH0477946.1"/>
    <property type="molecule type" value="Genomic_DNA"/>
</dbReference>
<name>A0AAU9L295_9STRA</name>
<feature type="compositionally biased region" description="Polar residues" evidence="4">
    <location>
        <begin position="383"/>
        <end position="398"/>
    </location>
</feature>
<dbReference type="InterPro" id="IPR005172">
    <property type="entry name" value="CRC"/>
</dbReference>
<dbReference type="SUPFAM" id="SSF81383">
    <property type="entry name" value="F-box domain"/>
    <property type="match status" value="1"/>
</dbReference>
<dbReference type="Proteomes" id="UP001160483">
    <property type="component" value="Unassembled WGS sequence"/>
</dbReference>
<feature type="region of interest" description="Disordered" evidence="4">
    <location>
        <begin position="933"/>
        <end position="953"/>
    </location>
</feature>
<gene>
    <name evidence="6" type="ORF">PBS003_LOCUS4667</name>
</gene>
<protein>
    <recommendedName>
        <fullName evidence="5">CRC domain-containing protein</fullName>
    </recommendedName>
</protein>
<comment type="similarity">
    <text evidence="2">Belongs to the lin-54 family.</text>
</comment>